<keyword evidence="3" id="KW-0378">Hydrolase</keyword>
<dbReference type="SMART" id="SM00195">
    <property type="entry name" value="DSPc"/>
    <property type="match status" value="1"/>
</dbReference>
<dbReference type="InterPro" id="IPR003595">
    <property type="entry name" value="Tyr_Pase_cat"/>
</dbReference>
<protein>
    <recommendedName>
        <fullName evidence="2">protein-tyrosine-phosphatase</fullName>
        <ecNumber evidence="2">3.1.3.48</ecNumber>
    </recommendedName>
</protein>
<dbReference type="EMBL" id="CP092878">
    <property type="protein sequence ID" value="UYV78793.1"/>
    <property type="molecule type" value="Genomic_DNA"/>
</dbReference>
<evidence type="ECO:0000313" key="7">
    <source>
        <dbReference type="EMBL" id="UYV78793.1"/>
    </source>
</evidence>
<feature type="domain" description="Tyrosine-protein phosphatase" evidence="5">
    <location>
        <begin position="75"/>
        <end position="289"/>
    </location>
</feature>
<comment type="similarity">
    <text evidence="1">Belongs to the protein-tyrosine phosphatase family. Non-receptor class dual specificity subfamily.</text>
</comment>
<gene>
    <name evidence="7" type="ORF">LAZ67_16002794</name>
</gene>
<dbReference type="Gene3D" id="3.90.190.10">
    <property type="entry name" value="Protein tyrosine phosphatase superfamily"/>
    <property type="match status" value="2"/>
</dbReference>
<dbReference type="InterPro" id="IPR000340">
    <property type="entry name" value="Dual-sp_phosphatase_cat-dom"/>
</dbReference>
<keyword evidence="8" id="KW-1185">Reference proteome</keyword>
<dbReference type="InterPro" id="IPR016130">
    <property type="entry name" value="Tyr_Pase_AS"/>
</dbReference>
<sequence length="301" mass="33300">MVRRGEKFQEAAGLLTPSWDQGYPEVIQSRLHISDKLGTSSRRPLCATAGCWRKLLRLERPRSRRPQSDPSPVSGATAVLPFLLLGDETDAAAAAGLGVTHVLNVTSHLPCAPGLVGKRISAADSPHQNLGQYFPESIQFIAYIHMVLYVKEDILLLLTDLVISLTESIKSCQPVRERRRRETVTSTNSSTPDLSVNHCLQWNNHSPEESGQEVTEMSGVKLLVDGGRVLVHCHAGMSRSPTIAIAYLMHHFHWNLLEAYNFVKQLRPCISPNLNFMGQLLEFEQARSGTQVPSESCSPES</sequence>
<dbReference type="EC" id="3.1.3.48" evidence="2"/>
<evidence type="ECO:0000259" key="5">
    <source>
        <dbReference type="PROSITE" id="PS50054"/>
    </source>
</evidence>
<dbReference type="InterPro" id="IPR020422">
    <property type="entry name" value="TYR_PHOSPHATASE_DUAL_dom"/>
</dbReference>
<evidence type="ECO:0000313" key="8">
    <source>
        <dbReference type="Proteomes" id="UP001235939"/>
    </source>
</evidence>
<evidence type="ECO:0000259" key="6">
    <source>
        <dbReference type="PROSITE" id="PS50056"/>
    </source>
</evidence>
<evidence type="ECO:0000256" key="1">
    <source>
        <dbReference type="ARBA" id="ARBA00008601"/>
    </source>
</evidence>
<feature type="domain" description="Tyrosine specific protein phosphatases" evidence="6">
    <location>
        <begin position="225"/>
        <end position="268"/>
    </location>
</feature>
<dbReference type="InterPro" id="IPR000387">
    <property type="entry name" value="Tyr_Pase_dom"/>
</dbReference>
<dbReference type="PROSITE" id="PS50054">
    <property type="entry name" value="TYR_PHOSPHATASE_DUAL"/>
    <property type="match status" value="1"/>
</dbReference>
<dbReference type="Proteomes" id="UP001235939">
    <property type="component" value="Chromosome 16"/>
</dbReference>
<evidence type="ECO:0000256" key="2">
    <source>
        <dbReference type="ARBA" id="ARBA00013064"/>
    </source>
</evidence>
<dbReference type="SMART" id="SM00404">
    <property type="entry name" value="PTPc_motif"/>
    <property type="match status" value="1"/>
</dbReference>
<name>A0ABY6LFX3_9ARAC</name>
<dbReference type="InterPro" id="IPR029021">
    <property type="entry name" value="Prot-tyrosine_phosphatase-like"/>
</dbReference>
<accession>A0ABY6LFX3</accession>
<keyword evidence="4" id="KW-0904">Protein phosphatase</keyword>
<evidence type="ECO:0000256" key="4">
    <source>
        <dbReference type="ARBA" id="ARBA00022912"/>
    </source>
</evidence>
<dbReference type="PANTHER" id="PTHR10159">
    <property type="entry name" value="DUAL SPECIFICITY PROTEIN PHOSPHATASE"/>
    <property type="match status" value="1"/>
</dbReference>
<dbReference type="SUPFAM" id="SSF52799">
    <property type="entry name" value="(Phosphotyrosine protein) phosphatases II"/>
    <property type="match status" value="1"/>
</dbReference>
<reference evidence="7 8" key="1">
    <citation type="submission" date="2022-01" db="EMBL/GenBank/DDBJ databases">
        <title>A chromosomal length assembly of Cordylochernes scorpioides.</title>
        <authorList>
            <person name="Zeh D."/>
            <person name="Zeh J."/>
        </authorList>
    </citation>
    <scope>NUCLEOTIDE SEQUENCE [LARGE SCALE GENOMIC DNA]</scope>
    <source>
        <strain evidence="7">IN4F17</strain>
        <tissue evidence="7">Whole Body</tissue>
    </source>
</reference>
<proteinExistence type="inferred from homology"/>
<dbReference type="PROSITE" id="PS50056">
    <property type="entry name" value="TYR_PHOSPHATASE_2"/>
    <property type="match status" value="1"/>
</dbReference>
<evidence type="ECO:0000256" key="3">
    <source>
        <dbReference type="ARBA" id="ARBA00022801"/>
    </source>
</evidence>
<dbReference type="Pfam" id="PF00782">
    <property type="entry name" value="DSPc"/>
    <property type="match status" value="1"/>
</dbReference>
<dbReference type="PROSITE" id="PS00383">
    <property type="entry name" value="TYR_PHOSPHATASE_1"/>
    <property type="match status" value="1"/>
</dbReference>
<dbReference type="PANTHER" id="PTHR10159:SF528">
    <property type="entry name" value="PUCKERED, ISOFORM A"/>
    <property type="match status" value="1"/>
</dbReference>
<organism evidence="7 8">
    <name type="scientific">Cordylochernes scorpioides</name>
    <dbReference type="NCBI Taxonomy" id="51811"/>
    <lineage>
        <taxon>Eukaryota</taxon>
        <taxon>Metazoa</taxon>
        <taxon>Ecdysozoa</taxon>
        <taxon>Arthropoda</taxon>
        <taxon>Chelicerata</taxon>
        <taxon>Arachnida</taxon>
        <taxon>Pseudoscorpiones</taxon>
        <taxon>Cheliferoidea</taxon>
        <taxon>Chernetidae</taxon>
        <taxon>Cordylochernes</taxon>
    </lineage>
</organism>